<dbReference type="Gene3D" id="3.40.50.10140">
    <property type="entry name" value="Toll/interleukin-1 receptor homology (TIR) domain"/>
    <property type="match status" value="1"/>
</dbReference>
<protein>
    <submittedName>
        <fullName evidence="3">Putative TIR domain-containing protein</fullName>
    </submittedName>
</protein>
<dbReference type="GO" id="GO:0007165">
    <property type="term" value="P:signal transduction"/>
    <property type="evidence" value="ECO:0007669"/>
    <property type="project" value="InterPro"/>
</dbReference>
<dbReference type="Gramene" id="PRQ22094">
    <property type="protein sequence ID" value="PRQ22094"/>
    <property type="gene ID" value="RchiOBHm_Chr6g0246491"/>
</dbReference>
<dbReference type="PANTHER" id="PTHR32009:SF121">
    <property type="entry name" value="SIMILAR TO PART OF DISEASE RESISTANCE PROTEIN-RELATED"/>
    <property type="match status" value="1"/>
</dbReference>
<dbReference type="Proteomes" id="UP000238479">
    <property type="component" value="Chromosome 6"/>
</dbReference>
<dbReference type="EMBL" id="PDCK01000044">
    <property type="protein sequence ID" value="PRQ22094.1"/>
    <property type="molecule type" value="Genomic_DNA"/>
</dbReference>
<dbReference type="SUPFAM" id="SSF52200">
    <property type="entry name" value="Toll/Interleukin receptor TIR domain"/>
    <property type="match status" value="1"/>
</dbReference>
<dbReference type="OMA" id="VIPIFCY"/>
<dbReference type="Pfam" id="PF01582">
    <property type="entry name" value="TIR"/>
    <property type="match status" value="1"/>
</dbReference>
<evidence type="ECO:0000313" key="3">
    <source>
        <dbReference type="EMBL" id="PRQ22094.1"/>
    </source>
</evidence>
<keyword evidence="4" id="KW-1185">Reference proteome</keyword>
<comment type="caution">
    <text evidence="3">The sequence shown here is derived from an EMBL/GenBank/DDBJ whole genome shotgun (WGS) entry which is preliminary data.</text>
</comment>
<reference evidence="3 4" key="1">
    <citation type="journal article" date="2018" name="Nat. Genet.">
        <title>The Rosa genome provides new insights in the design of modern roses.</title>
        <authorList>
            <person name="Bendahmane M."/>
        </authorList>
    </citation>
    <scope>NUCLEOTIDE SEQUENCE [LARGE SCALE GENOMIC DNA]</scope>
    <source>
        <strain evidence="4">cv. Old Blush</strain>
    </source>
</reference>
<dbReference type="AlphaFoldDB" id="A0A2P6PJK2"/>
<name>A0A2P6PJK2_ROSCH</name>
<feature type="domain" description="TIR" evidence="2">
    <location>
        <begin position="6"/>
        <end position="68"/>
    </location>
</feature>
<gene>
    <name evidence="3" type="ORF">RchiOBHm_Chr6g0246491</name>
</gene>
<organism evidence="3 4">
    <name type="scientific">Rosa chinensis</name>
    <name type="common">China rose</name>
    <dbReference type="NCBI Taxonomy" id="74649"/>
    <lineage>
        <taxon>Eukaryota</taxon>
        <taxon>Viridiplantae</taxon>
        <taxon>Streptophyta</taxon>
        <taxon>Embryophyta</taxon>
        <taxon>Tracheophyta</taxon>
        <taxon>Spermatophyta</taxon>
        <taxon>Magnoliopsida</taxon>
        <taxon>eudicotyledons</taxon>
        <taxon>Gunneridae</taxon>
        <taxon>Pentapetalae</taxon>
        <taxon>rosids</taxon>
        <taxon>fabids</taxon>
        <taxon>Rosales</taxon>
        <taxon>Rosaceae</taxon>
        <taxon>Rosoideae</taxon>
        <taxon>Rosoideae incertae sedis</taxon>
        <taxon>Rosa</taxon>
    </lineage>
</organism>
<evidence type="ECO:0000259" key="2">
    <source>
        <dbReference type="Pfam" id="PF01582"/>
    </source>
</evidence>
<dbReference type="InterPro" id="IPR035897">
    <property type="entry name" value="Toll_tir_struct_dom_sf"/>
</dbReference>
<dbReference type="PANTHER" id="PTHR32009">
    <property type="entry name" value="TMV RESISTANCE PROTEIN N-LIKE"/>
    <property type="match status" value="1"/>
</dbReference>
<dbReference type="InterPro" id="IPR000157">
    <property type="entry name" value="TIR_dom"/>
</dbReference>
<accession>A0A2P6PJK2</accession>
<evidence type="ECO:0000256" key="1">
    <source>
        <dbReference type="ARBA" id="ARBA00023027"/>
    </source>
</evidence>
<evidence type="ECO:0000313" key="4">
    <source>
        <dbReference type="Proteomes" id="UP000238479"/>
    </source>
</evidence>
<keyword evidence="1" id="KW-0520">NAD</keyword>
<sequence>MKARGTVLPIFYDVDPSVVRKKTGSFGEAFANHEERFSDDKEKVWRWRSALTEVASFSGWNSKEWYAYTFFV</sequence>
<proteinExistence type="predicted"/>